<comment type="caution">
    <text evidence="8">The sequence shown here is derived from an EMBL/GenBank/DDBJ whole genome shotgun (WGS) entry which is preliminary data.</text>
</comment>
<evidence type="ECO:0000256" key="1">
    <source>
        <dbReference type="ARBA" id="ARBA00004126"/>
    </source>
</evidence>
<feature type="compositionally biased region" description="Polar residues" evidence="7">
    <location>
        <begin position="85"/>
        <end position="103"/>
    </location>
</feature>
<evidence type="ECO:0000256" key="7">
    <source>
        <dbReference type="SAM" id="MobiDB-lite"/>
    </source>
</evidence>
<proteinExistence type="predicted"/>
<dbReference type="PANTHER" id="PTHR12265">
    <property type="entry name" value="TRANSMEMBRANE PROTEIN 53"/>
    <property type="match status" value="1"/>
</dbReference>
<dbReference type="GO" id="GO:0031965">
    <property type="term" value="C:nuclear membrane"/>
    <property type="evidence" value="ECO:0007669"/>
    <property type="project" value="UniProtKB-SubCell"/>
</dbReference>
<feature type="region of interest" description="Disordered" evidence="7">
    <location>
        <begin position="145"/>
        <end position="217"/>
    </location>
</feature>
<dbReference type="EMBL" id="CAMXCT010003236">
    <property type="protein sequence ID" value="CAI4003277.1"/>
    <property type="molecule type" value="Genomic_DNA"/>
</dbReference>
<evidence type="ECO:0000256" key="6">
    <source>
        <dbReference type="ARBA" id="ARBA00037847"/>
    </source>
</evidence>
<organism evidence="8">
    <name type="scientific">Cladocopium goreaui</name>
    <dbReference type="NCBI Taxonomy" id="2562237"/>
    <lineage>
        <taxon>Eukaryota</taxon>
        <taxon>Sar</taxon>
        <taxon>Alveolata</taxon>
        <taxon>Dinophyceae</taxon>
        <taxon>Suessiales</taxon>
        <taxon>Symbiodiniaceae</taxon>
        <taxon>Cladocopium</taxon>
    </lineage>
</organism>
<evidence type="ECO:0000256" key="3">
    <source>
        <dbReference type="ARBA" id="ARBA00022989"/>
    </source>
</evidence>
<keyword evidence="2" id="KW-0812">Transmembrane</keyword>
<dbReference type="OrthoDB" id="433563at2759"/>
<feature type="region of interest" description="Disordered" evidence="7">
    <location>
        <begin position="38"/>
        <end position="111"/>
    </location>
</feature>
<dbReference type="PANTHER" id="PTHR12265:SF30">
    <property type="entry name" value="TRANSMEMBRANE PROTEIN 53"/>
    <property type="match status" value="1"/>
</dbReference>
<accession>A0A9P1D2R6</accession>
<evidence type="ECO:0000256" key="5">
    <source>
        <dbReference type="ARBA" id="ARBA00023242"/>
    </source>
</evidence>
<reference evidence="9 10" key="2">
    <citation type="submission" date="2024-05" db="EMBL/GenBank/DDBJ databases">
        <authorList>
            <person name="Chen Y."/>
            <person name="Shah S."/>
            <person name="Dougan E. K."/>
            <person name="Thang M."/>
            <person name="Chan C."/>
        </authorList>
    </citation>
    <scope>NUCLEOTIDE SEQUENCE [LARGE SCALE GENOMIC DNA]</scope>
</reference>
<dbReference type="AlphaFoldDB" id="A0A9P1D2R6"/>
<evidence type="ECO:0000313" key="9">
    <source>
        <dbReference type="EMBL" id="CAL4790589.1"/>
    </source>
</evidence>
<dbReference type="Proteomes" id="UP001152797">
    <property type="component" value="Unassembled WGS sequence"/>
</dbReference>
<evidence type="ECO:0000313" key="8">
    <source>
        <dbReference type="EMBL" id="CAI4003277.1"/>
    </source>
</evidence>
<dbReference type="InterPro" id="IPR008547">
    <property type="entry name" value="DUF829_TMEM53"/>
</dbReference>
<dbReference type="Pfam" id="PF05705">
    <property type="entry name" value="DUF829"/>
    <property type="match status" value="1"/>
</dbReference>
<sequence length="711" mass="76619">MQRPGGWNTQPPQASRPFGQGELQQLMQAGFQQDAFCLPNMLDGGDRFPTNRSPRVSRPTTPTGNRTPGNRTPIGNRPPVAVGNRTPTGNRTPVGNRTPTAGTRTPVGVIRGPGNGPFVPAMPSMPSHPPIGPPPSMPRPMEMMPSGARTPPRTGARTPTTPLHPGTPCRIMQTRNGATTPPVTTFGLQGPPARSYSGKGGTPRRNGGVTPPLLTPNASVPYLGPEIAKRFDSSDDGIIVDGRWATAGSPSSFQQMPSVKDAFYIQDAPVPTGPKALPWLPSRTTQNPDFKMLTQEKFLERLDAVCDSFQPLDSATTYLIEVKGDEAAQSPRAFQLANAEGALSRLVEEAMWSGPIRHMAICVLAQRVIMLTDSIRSDADNAPGGRELMVALLSSVKQMCAANTGDISWSRNDKFSGRIVLLLGSASCTGEQLLKDCGERYREIDQNCMLIAVSMGAEPAGSAQLGKTIACAVNAWGEAEARNGPPGTTGGAGRPELLIHLFGGAGFAAWAKILKLWQEQSHFPDEKRLLGRMLPLERILKGVVLDSAPGDSGNTVMGAFPMVQGDAALLSAMNSFGADGSQPSEAQKLQATQRAMRDLTKKGGPLWEYYESIIAQDQGLPLQVHQYEPTVPLLFIFSDADKIAPAFQIERYVFECELRQAQRVSENGLSPVPVPRVLHLETSAHVSHRAGPTEADYWKSVHDFWRFSLFC</sequence>
<feature type="compositionally biased region" description="Polar residues" evidence="7">
    <location>
        <begin position="173"/>
        <end position="187"/>
    </location>
</feature>
<comment type="subcellular location">
    <subcellularLocation>
        <location evidence="6">Endomembrane system</location>
        <topology evidence="6">Single-pass membrane protein</topology>
    </subcellularLocation>
    <subcellularLocation>
        <location evidence="1">Nucleus membrane</location>
    </subcellularLocation>
</comment>
<gene>
    <name evidence="8" type="ORF">C1SCF055_LOCUS29157</name>
</gene>
<evidence type="ECO:0000313" key="10">
    <source>
        <dbReference type="Proteomes" id="UP001152797"/>
    </source>
</evidence>
<feature type="compositionally biased region" description="Low complexity" evidence="7">
    <location>
        <begin position="145"/>
        <end position="161"/>
    </location>
</feature>
<reference evidence="8" key="1">
    <citation type="submission" date="2022-10" db="EMBL/GenBank/DDBJ databases">
        <authorList>
            <person name="Chen Y."/>
            <person name="Dougan E. K."/>
            <person name="Chan C."/>
            <person name="Rhodes N."/>
            <person name="Thang M."/>
        </authorList>
    </citation>
    <scope>NUCLEOTIDE SEQUENCE</scope>
</reference>
<name>A0A9P1D2R6_9DINO</name>
<dbReference type="EMBL" id="CAMXCT030003236">
    <property type="protein sequence ID" value="CAL4790589.1"/>
    <property type="molecule type" value="Genomic_DNA"/>
</dbReference>
<keyword evidence="5" id="KW-0539">Nucleus</keyword>
<keyword evidence="3" id="KW-1133">Transmembrane helix</keyword>
<dbReference type="EMBL" id="CAMXCT020003236">
    <property type="protein sequence ID" value="CAL1156652.1"/>
    <property type="molecule type" value="Genomic_DNA"/>
</dbReference>
<keyword evidence="10" id="KW-1185">Reference proteome</keyword>
<keyword evidence="4" id="KW-0472">Membrane</keyword>
<feature type="compositionally biased region" description="Low complexity" evidence="7">
    <location>
        <begin position="58"/>
        <end position="73"/>
    </location>
</feature>
<evidence type="ECO:0000256" key="4">
    <source>
        <dbReference type="ARBA" id="ARBA00023136"/>
    </source>
</evidence>
<protein>
    <submittedName>
        <fullName evidence="8">Uncharacterized protein</fullName>
    </submittedName>
</protein>
<evidence type="ECO:0000256" key="2">
    <source>
        <dbReference type="ARBA" id="ARBA00022692"/>
    </source>
</evidence>